<dbReference type="Proteomes" id="UP000278143">
    <property type="component" value="Unassembled WGS sequence"/>
</dbReference>
<dbReference type="SUPFAM" id="SSF81296">
    <property type="entry name" value="E set domains"/>
    <property type="match status" value="1"/>
</dbReference>
<sequence>MSGVSAHGYMSSPPIRGNDKISYKIDDIKNPNTGGQICRGEPAGKVTNVGHEVTLGFTITAPHVGPCTVYILDENLGNSRQIATKNDCAAPGKVGPWTITIPSDISGRKVIRWYWEAEHVTPHEFYENCADVMIEGGSGGSAPAPETGSQVSMPIVGSGFGCDWWRLPAWPCSNGTFVWFACAQGTTCTTAGDYHYCGFPKTK</sequence>
<gene>
    <name evidence="9" type="ORF">SYNPS1DRAFT_22098</name>
</gene>
<dbReference type="GO" id="GO:0046872">
    <property type="term" value="F:metal ion binding"/>
    <property type="evidence" value="ECO:0007669"/>
    <property type="project" value="UniProtKB-KW"/>
</dbReference>
<comment type="cofactor">
    <cofactor evidence="1">
        <name>Cu(2+)</name>
        <dbReference type="ChEBI" id="CHEBI:29036"/>
    </cofactor>
</comment>
<dbReference type="PANTHER" id="PTHR36575:SF2">
    <property type="entry name" value="CHITIN-BINDING TYPE-4 DOMAIN-CONTAINING PROTEIN-RELATED"/>
    <property type="match status" value="1"/>
</dbReference>
<dbReference type="AlphaFoldDB" id="A0A4P9Z0W5"/>
<comment type="similarity">
    <text evidence="6">Belongs to the polysaccharide monooxygenase AA13 family.</text>
</comment>
<dbReference type="InterPro" id="IPR052282">
    <property type="entry name" value="Starch-active_LPMO"/>
</dbReference>
<organism evidence="9 10">
    <name type="scientific">Syncephalis pseudoplumigaleata</name>
    <dbReference type="NCBI Taxonomy" id="1712513"/>
    <lineage>
        <taxon>Eukaryota</taxon>
        <taxon>Fungi</taxon>
        <taxon>Fungi incertae sedis</taxon>
        <taxon>Zoopagomycota</taxon>
        <taxon>Zoopagomycotina</taxon>
        <taxon>Zoopagomycetes</taxon>
        <taxon>Zoopagales</taxon>
        <taxon>Piptocephalidaceae</taxon>
        <taxon>Syncephalis</taxon>
    </lineage>
</organism>
<evidence type="ECO:0000256" key="4">
    <source>
        <dbReference type="ARBA" id="ARBA00023157"/>
    </source>
</evidence>
<keyword evidence="10" id="KW-1185">Reference proteome</keyword>
<proteinExistence type="inferred from homology"/>
<dbReference type="InterPro" id="IPR004302">
    <property type="entry name" value="Cellulose/chitin-bd_N"/>
</dbReference>
<accession>A0A4P9Z0W5</accession>
<evidence type="ECO:0000256" key="5">
    <source>
        <dbReference type="ARBA" id="ARBA00023180"/>
    </source>
</evidence>
<name>A0A4P9Z0W5_9FUNG</name>
<evidence type="ECO:0000256" key="7">
    <source>
        <dbReference type="SAM" id="MobiDB-lite"/>
    </source>
</evidence>
<feature type="region of interest" description="Disordered" evidence="7">
    <location>
        <begin position="1"/>
        <end position="20"/>
    </location>
</feature>
<evidence type="ECO:0000256" key="1">
    <source>
        <dbReference type="ARBA" id="ARBA00001973"/>
    </source>
</evidence>
<keyword evidence="2" id="KW-0479">Metal-binding</keyword>
<evidence type="ECO:0000256" key="3">
    <source>
        <dbReference type="ARBA" id="ARBA00023008"/>
    </source>
</evidence>
<reference evidence="10" key="1">
    <citation type="journal article" date="2018" name="Nat. Microbiol.">
        <title>Leveraging single-cell genomics to expand the fungal tree of life.</title>
        <authorList>
            <person name="Ahrendt S.R."/>
            <person name="Quandt C.A."/>
            <person name="Ciobanu D."/>
            <person name="Clum A."/>
            <person name="Salamov A."/>
            <person name="Andreopoulos B."/>
            <person name="Cheng J.F."/>
            <person name="Woyke T."/>
            <person name="Pelin A."/>
            <person name="Henrissat B."/>
            <person name="Reynolds N.K."/>
            <person name="Benny G.L."/>
            <person name="Smith M.E."/>
            <person name="James T.Y."/>
            <person name="Grigoriev I.V."/>
        </authorList>
    </citation>
    <scope>NUCLEOTIDE SEQUENCE [LARGE SCALE GENOMIC DNA]</scope>
    <source>
        <strain evidence="10">Benny S71-1</strain>
    </source>
</reference>
<dbReference type="Pfam" id="PF03067">
    <property type="entry name" value="LPMO_10"/>
    <property type="match status" value="1"/>
</dbReference>
<keyword evidence="3" id="KW-0186">Copper</keyword>
<dbReference type="InterPro" id="IPR014756">
    <property type="entry name" value="Ig_E-set"/>
</dbReference>
<keyword evidence="4" id="KW-1015">Disulfide bond</keyword>
<feature type="domain" description="Chitin-binding type-4" evidence="8">
    <location>
        <begin position="45"/>
        <end position="132"/>
    </location>
</feature>
<evidence type="ECO:0000259" key="8">
    <source>
        <dbReference type="Pfam" id="PF03067"/>
    </source>
</evidence>
<dbReference type="OrthoDB" id="5559126at2759"/>
<dbReference type="Gene3D" id="2.70.50.70">
    <property type="match status" value="1"/>
</dbReference>
<dbReference type="PANTHER" id="PTHR36575">
    <property type="entry name" value="BINDING PROTEIN, PUTATIVE (AFU_ORTHOLOGUE AFUA_1G14430)-RELATED"/>
    <property type="match status" value="1"/>
</dbReference>
<evidence type="ECO:0000256" key="6">
    <source>
        <dbReference type="ARBA" id="ARBA00034311"/>
    </source>
</evidence>
<evidence type="ECO:0000313" key="9">
    <source>
        <dbReference type="EMBL" id="RKP26054.1"/>
    </source>
</evidence>
<evidence type="ECO:0000256" key="2">
    <source>
        <dbReference type="ARBA" id="ARBA00022723"/>
    </source>
</evidence>
<protein>
    <recommendedName>
        <fullName evidence="8">Chitin-binding type-4 domain-containing protein</fullName>
    </recommendedName>
</protein>
<evidence type="ECO:0000313" key="10">
    <source>
        <dbReference type="Proteomes" id="UP000278143"/>
    </source>
</evidence>
<dbReference type="EMBL" id="KZ989529">
    <property type="protein sequence ID" value="RKP26054.1"/>
    <property type="molecule type" value="Genomic_DNA"/>
</dbReference>
<keyword evidence="5" id="KW-0325">Glycoprotein</keyword>